<evidence type="ECO:0000256" key="7">
    <source>
        <dbReference type="ARBA" id="ARBA00023027"/>
    </source>
</evidence>
<keyword evidence="8" id="KW-0472">Membrane</keyword>
<evidence type="ECO:0000256" key="3">
    <source>
        <dbReference type="ARBA" id="ARBA00006105"/>
    </source>
</evidence>
<feature type="binding site" evidence="9">
    <location>
        <position position="111"/>
    </location>
    <ligand>
        <name>FAD</name>
        <dbReference type="ChEBI" id="CHEBI:57692"/>
    </ligand>
</feature>
<feature type="domain" description="FAD-binding FR-type" evidence="11">
    <location>
        <begin position="55"/>
        <end position="160"/>
    </location>
</feature>
<dbReference type="PROSITE" id="PS51384">
    <property type="entry name" value="FAD_FR"/>
    <property type="match status" value="1"/>
</dbReference>
<dbReference type="EMBL" id="VNKQ01000012">
    <property type="protein sequence ID" value="KAG0647644.1"/>
    <property type="molecule type" value="Genomic_DNA"/>
</dbReference>
<feature type="binding site" evidence="9">
    <location>
        <position position="176"/>
    </location>
    <ligand>
        <name>FAD</name>
        <dbReference type="ChEBI" id="CHEBI:57692"/>
    </ligand>
</feature>
<keyword evidence="5 9" id="KW-0274">FAD</keyword>
<dbReference type="CDD" id="cd06183">
    <property type="entry name" value="cyt_b5_reduct_like"/>
    <property type="match status" value="1"/>
</dbReference>
<feature type="binding site" evidence="9">
    <location>
        <position position="128"/>
    </location>
    <ligand>
        <name>FAD</name>
        <dbReference type="ChEBI" id="CHEBI:57692"/>
    </ligand>
</feature>
<dbReference type="PRINTS" id="PR00371">
    <property type="entry name" value="FPNCR"/>
</dbReference>
<dbReference type="InterPro" id="IPR017927">
    <property type="entry name" value="FAD-bd_FR_type"/>
</dbReference>
<dbReference type="Proteomes" id="UP000785200">
    <property type="component" value="Unassembled WGS sequence"/>
</dbReference>
<feature type="binding site" evidence="9">
    <location>
        <position position="110"/>
    </location>
    <ligand>
        <name>FAD</name>
        <dbReference type="ChEBI" id="CHEBI:57692"/>
    </ligand>
</feature>
<dbReference type="PANTHER" id="PTHR19370:SF101">
    <property type="entry name" value="NADH-CYTOCHROME B5 REDUCTASE"/>
    <property type="match status" value="1"/>
</dbReference>
<dbReference type="AlphaFoldDB" id="A0A9P6VH45"/>
<feature type="binding site" evidence="9">
    <location>
        <position position="126"/>
    </location>
    <ligand>
        <name>FAD</name>
        <dbReference type="ChEBI" id="CHEBI:57692"/>
    </ligand>
</feature>
<comment type="subcellular location">
    <subcellularLocation>
        <location evidence="2">Mitochondrion outer membrane</location>
        <topology evidence="2">Single-pass membrane protein</topology>
    </subcellularLocation>
</comment>
<evidence type="ECO:0000256" key="9">
    <source>
        <dbReference type="PIRSR" id="PIRSR601834-1"/>
    </source>
</evidence>
<dbReference type="Gene3D" id="2.40.30.10">
    <property type="entry name" value="Translation factors"/>
    <property type="match status" value="1"/>
</dbReference>
<dbReference type="PANTHER" id="PTHR19370">
    <property type="entry name" value="NADH-CYTOCHROME B5 REDUCTASE"/>
    <property type="match status" value="1"/>
</dbReference>
<feature type="binding site" evidence="9">
    <location>
        <position position="136"/>
    </location>
    <ligand>
        <name>FAD</name>
        <dbReference type="ChEBI" id="CHEBI:57692"/>
    </ligand>
</feature>
<dbReference type="Gene3D" id="3.40.50.80">
    <property type="entry name" value="Nucleotide-binding domain of ferredoxin-NADP reductase (FNR) module"/>
    <property type="match status" value="1"/>
</dbReference>
<evidence type="ECO:0000256" key="10">
    <source>
        <dbReference type="RuleBase" id="RU361226"/>
    </source>
</evidence>
<dbReference type="GO" id="GO:0090524">
    <property type="term" value="F:cytochrome-b5 reductase activity, acting on NADH"/>
    <property type="evidence" value="ECO:0007669"/>
    <property type="project" value="UniProtKB-EC"/>
</dbReference>
<organism evidence="12 13">
    <name type="scientific">Hyphodiscus hymeniophilus</name>
    <dbReference type="NCBI Taxonomy" id="353542"/>
    <lineage>
        <taxon>Eukaryota</taxon>
        <taxon>Fungi</taxon>
        <taxon>Dikarya</taxon>
        <taxon>Ascomycota</taxon>
        <taxon>Pezizomycotina</taxon>
        <taxon>Leotiomycetes</taxon>
        <taxon>Helotiales</taxon>
        <taxon>Hyphodiscaceae</taxon>
        <taxon>Hyphodiscus</taxon>
    </lineage>
</organism>
<dbReference type="InterPro" id="IPR001709">
    <property type="entry name" value="Flavoprot_Pyr_Nucl_cyt_Rdtase"/>
</dbReference>
<dbReference type="SUPFAM" id="SSF52343">
    <property type="entry name" value="Ferredoxin reductase-like, C-terminal NADP-linked domain"/>
    <property type="match status" value="1"/>
</dbReference>
<keyword evidence="13" id="KW-1185">Reference proteome</keyword>
<gene>
    <name evidence="12" type="ORF">D0Z07_6882</name>
</gene>
<comment type="caution">
    <text evidence="12">The sequence shown here is derived from an EMBL/GenBank/DDBJ whole genome shotgun (WGS) entry which is preliminary data.</text>
</comment>
<dbReference type="Pfam" id="PF00175">
    <property type="entry name" value="NAD_binding_1"/>
    <property type="match status" value="1"/>
</dbReference>
<name>A0A9P6VH45_9HELO</name>
<evidence type="ECO:0000256" key="2">
    <source>
        <dbReference type="ARBA" id="ARBA00004572"/>
    </source>
</evidence>
<evidence type="ECO:0000313" key="13">
    <source>
        <dbReference type="Proteomes" id="UP000785200"/>
    </source>
</evidence>
<feature type="binding site" evidence="9">
    <location>
        <position position="109"/>
    </location>
    <ligand>
        <name>FAD</name>
        <dbReference type="ChEBI" id="CHEBI:57692"/>
    </ligand>
</feature>
<dbReference type="EC" id="1.6.2.2" evidence="10"/>
<dbReference type="Pfam" id="PF00970">
    <property type="entry name" value="FAD_binding_6"/>
    <property type="match status" value="1"/>
</dbReference>
<comment type="similarity">
    <text evidence="3 10">Belongs to the flavoprotein pyridine nucleotide cytochrome reductase family.</text>
</comment>
<dbReference type="PRINTS" id="PR00406">
    <property type="entry name" value="CYTB5RDTASE"/>
</dbReference>
<reference evidence="12" key="1">
    <citation type="submission" date="2019-07" db="EMBL/GenBank/DDBJ databases">
        <title>Hyphodiscus hymeniophilus genome sequencing and assembly.</title>
        <authorList>
            <person name="Kramer G."/>
            <person name="Nodwell J."/>
        </authorList>
    </citation>
    <scope>NUCLEOTIDE SEQUENCE</scope>
    <source>
        <strain evidence="12">ATCC 34498</strain>
    </source>
</reference>
<keyword evidence="4 9" id="KW-0285">Flavoprotein</keyword>
<evidence type="ECO:0000256" key="5">
    <source>
        <dbReference type="ARBA" id="ARBA00022827"/>
    </source>
</evidence>
<evidence type="ECO:0000259" key="11">
    <source>
        <dbReference type="PROSITE" id="PS51384"/>
    </source>
</evidence>
<comment type="catalytic activity">
    <reaction evidence="10">
        <text>2 Fe(III)-[cytochrome b5] + NADH = 2 Fe(II)-[cytochrome b5] + NAD(+) + H(+)</text>
        <dbReference type="Rhea" id="RHEA:46680"/>
        <dbReference type="Rhea" id="RHEA-COMP:10438"/>
        <dbReference type="Rhea" id="RHEA-COMP:10439"/>
        <dbReference type="ChEBI" id="CHEBI:15378"/>
        <dbReference type="ChEBI" id="CHEBI:29033"/>
        <dbReference type="ChEBI" id="CHEBI:29034"/>
        <dbReference type="ChEBI" id="CHEBI:57540"/>
        <dbReference type="ChEBI" id="CHEBI:57945"/>
        <dbReference type="EC" id="1.6.2.2"/>
    </reaction>
</comment>
<dbReference type="InterPro" id="IPR001433">
    <property type="entry name" value="OxRdtase_FAD/NAD-bd"/>
</dbReference>
<accession>A0A9P6VH45</accession>
<dbReference type="GO" id="GO:0005741">
    <property type="term" value="C:mitochondrial outer membrane"/>
    <property type="evidence" value="ECO:0007669"/>
    <property type="project" value="UniProtKB-SubCell"/>
</dbReference>
<evidence type="ECO:0000313" key="12">
    <source>
        <dbReference type="EMBL" id="KAG0647644.1"/>
    </source>
</evidence>
<dbReference type="InterPro" id="IPR017938">
    <property type="entry name" value="Riboflavin_synthase-like_b-brl"/>
</dbReference>
<dbReference type="OrthoDB" id="432685at2759"/>
<proteinExistence type="inferred from homology"/>
<evidence type="ECO:0000256" key="8">
    <source>
        <dbReference type="ARBA" id="ARBA00023136"/>
    </source>
</evidence>
<keyword evidence="7 10" id="KW-0520">NAD</keyword>
<evidence type="ECO:0000256" key="6">
    <source>
        <dbReference type="ARBA" id="ARBA00023002"/>
    </source>
</evidence>
<dbReference type="GO" id="GO:0006696">
    <property type="term" value="P:ergosterol biosynthetic process"/>
    <property type="evidence" value="ECO:0007669"/>
    <property type="project" value="TreeGrafter"/>
</dbReference>
<dbReference type="FunFam" id="3.40.50.80:FF:000009">
    <property type="entry name" value="NADH-cytochrome b5 reductase"/>
    <property type="match status" value="1"/>
</dbReference>
<feature type="binding site" evidence="9">
    <location>
        <position position="134"/>
    </location>
    <ligand>
        <name>FAD</name>
        <dbReference type="ChEBI" id="CHEBI:57692"/>
    </ligand>
</feature>
<evidence type="ECO:0000256" key="1">
    <source>
        <dbReference type="ARBA" id="ARBA00001974"/>
    </source>
</evidence>
<dbReference type="SUPFAM" id="SSF63380">
    <property type="entry name" value="Riboflavin synthase domain-like"/>
    <property type="match status" value="1"/>
</dbReference>
<evidence type="ECO:0000256" key="4">
    <source>
        <dbReference type="ARBA" id="ARBA00022630"/>
    </source>
</evidence>
<sequence length="294" mass="32635">MSAQRILQPIRNRPLVAAGAITAIGMSVWVTKSCLVRDVHAESPSQQPPKVFSGFGGQSLRLESSNLVNHNTKRLRFEFPNSEAQSGLTLTSSVLTIAWPQGRWFPVLRPYTPISSIDEPGSLELLVKRYPNGKASGYLHSLTPGSTLLMVGLGGYKWIPNSFPHVTLIAGGAGITPIYQLTRGILRNPDDRTRITLVHGINTDADLLLREEFEDLERRFPGRFRWVVTVSKPVEGSPFRRGYVNKELLEEVGSGKRSEEKVFVCGPPPMETALTAKRGVLEELGYRKDQIVKF</sequence>
<keyword evidence="6 10" id="KW-0560">Oxidoreductase</keyword>
<dbReference type="InterPro" id="IPR008333">
    <property type="entry name" value="Cbr1-like_FAD-bd_dom"/>
</dbReference>
<dbReference type="InterPro" id="IPR039261">
    <property type="entry name" value="FNR_nucleotide-bd"/>
</dbReference>
<comment type="cofactor">
    <cofactor evidence="1 9 10">
        <name>FAD</name>
        <dbReference type="ChEBI" id="CHEBI:57692"/>
    </cofactor>
</comment>
<dbReference type="InterPro" id="IPR001834">
    <property type="entry name" value="CBR-like"/>
</dbReference>
<protein>
    <recommendedName>
        <fullName evidence="10">NADH-cytochrome b5 reductase</fullName>
        <ecNumber evidence="10">1.6.2.2</ecNumber>
    </recommendedName>
</protein>